<keyword evidence="4" id="KW-1185">Reference proteome</keyword>
<evidence type="ECO:0000259" key="2">
    <source>
        <dbReference type="Pfam" id="PF26055"/>
    </source>
</evidence>
<feature type="region of interest" description="Disordered" evidence="1">
    <location>
        <begin position="462"/>
        <end position="485"/>
    </location>
</feature>
<proteinExistence type="predicted"/>
<gene>
    <name evidence="3" type="ORF">Bca52824_068294</name>
</gene>
<comment type="caution">
    <text evidence="3">The sequence shown here is derived from an EMBL/GenBank/DDBJ whole genome shotgun (WGS) entry which is preliminary data.</text>
</comment>
<dbReference type="OrthoDB" id="21264at2759"/>
<dbReference type="Proteomes" id="UP000886595">
    <property type="component" value="Unassembled WGS sequence"/>
</dbReference>
<reference evidence="3 4" key="1">
    <citation type="submission" date="2020-02" db="EMBL/GenBank/DDBJ databases">
        <authorList>
            <person name="Ma Q."/>
            <person name="Huang Y."/>
            <person name="Song X."/>
            <person name="Pei D."/>
        </authorList>
    </citation>
    <scope>NUCLEOTIDE SEQUENCE [LARGE SCALE GENOMIC DNA]</scope>
    <source>
        <strain evidence="3">Sxm20200214</strain>
        <tissue evidence="3">Leaf</tissue>
    </source>
</reference>
<sequence length="818" mass="93996">MRLYLMDSSDEEGQILPDYVDEYSFVDQSDIPVKFSILPAKWDDDEEEEEDPRLPVYLRGSTDCGNESVCKLAKAWRFDLSDERLKVQVFLHGMRWITLHKPAKSYEALVRTTLVTLQCLHFVKMNPEASSDRVWRSLEKWMAMKMDQDLTKSKCLRKFLEKTFQTTPTEVDLPTQHQEDAQLPQEQNFTADNMLDEESSSDDDSEMNLQFDTVCSICDNGGYILCCEGSCLRAFHPTIADGVDTSCESLGFPSGTEIHSLREYLCNNCLHKQHQCYACANWDLLMKTPLKRSSLVLPQIAVISIIQYVLQSFSMMVIKSKQKNFKPRFLLEILFSVLYTYAKRCPTAYHRKCLPRQITSELNCDEETPQRTWEKLLPYNRILIYCLNHEIVGNLATPARDHLVFPDVSGPRRTLSHGLEPVKEDVPSMVTGSKYQEGVNRSRKPRMNFSVNDYLIKRRAESGGKRVSKEEGSPDFADPNDVDDEDVESRVLSIIDEVESSFSFDEFVKSRGESHVQCYNSRNDIGKNITTGLVETHVNAARAALKMFEAGRNEDAKAIFDPDLLVQLMKHKTKLEIYLSPFLHGMRYTSFGRHFTKLEKLEEIVERLHSYVQNGDTIVDFCCGSNDLSCLMKAKLEKTGKTCFFKNFDLILPKNTFNFEKRDWLTVKKEELPDGSRLIMGLNPPFGFKSSLANTFIQKALEFKPKILILIVPSETKRVDAIAEYDLIWEDTNLLSGKSFYLPGSIDVNNKTIEQWNNIPPPLYLWSRRDWTWNHKAIALQQGHITHMYHSTYTVGLHHAEPPPDDGIVQEMEISPLD</sequence>
<dbReference type="PANTHER" id="PTHR46235">
    <property type="entry name" value="PHD FINGER-CONTAINING PROTEIN DDB_G0268158"/>
    <property type="match status" value="1"/>
</dbReference>
<protein>
    <recommendedName>
        <fullName evidence="2">DM2 domain-containing protein</fullName>
    </recommendedName>
</protein>
<dbReference type="PANTHER" id="PTHR46235:SF13">
    <property type="entry name" value="EDM2-LIKE PROTEIN1"/>
    <property type="match status" value="1"/>
</dbReference>
<dbReference type="InterPro" id="IPR058939">
    <property type="entry name" value="Mtase_EDM2"/>
</dbReference>
<evidence type="ECO:0000313" key="4">
    <source>
        <dbReference type="Proteomes" id="UP000886595"/>
    </source>
</evidence>
<feature type="compositionally biased region" description="Basic and acidic residues" evidence="1">
    <location>
        <begin position="462"/>
        <end position="472"/>
    </location>
</feature>
<accession>A0A8X7Q0H4</accession>
<dbReference type="Gene3D" id="3.30.40.10">
    <property type="entry name" value="Zinc/RING finger domain, C3HC4 (zinc finger)"/>
    <property type="match status" value="1"/>
</dbReference>
<dbReference type="EMBL" id="JAAMPC010000014">
    <property type="protein sequence ID" value="KAG2261215.1"/>
    <property type="molecule type" value="Genomic_DNA"/>
</dbReference>
<evidence type="ECO:0000313" key="3">
    <source>
        <dbReference type="EMBL" id="KAG2261215.1"/>
    </source>
</evidence>
<organism evidence="3 4">
    <name type="scientific">Brassica carinata</name>
    <name type="common">Ethiopian mustard</name>
    <name type="synonym">Abyssinian cabbage</name>
    <dbReference type="NCBI Taxonomy" id="52824"/>
    <lineage>
        <taxon>Eukaryota</taxon>
        <taxon>Viridiplantae</taxon>
        <taxon>Streptophyta</taxon>
        <taxon>Embryophyta</taxon>
        <taxon>Tracheophyta</taxon>
        <taxon>Spermatophyta</taxon>
        <taxon>Magnoliopsida</taxon>
        <taxon>eudicotyledons</taxon>
        <taxon>Gunneridae</taxon>
        <taxon>Pentapetalae</taxon>
        <taxon>rosids</taxon>
        <taxon>malvids</taxon>
        <taxon>Brassicales</taxon>
        <taxon>Brassicaceae</taxon>
        <taxon>Brassiceae</taxon>
        <taxon>Brassica</taxon>
    </lineage>
</organism>
<dbReference type="Pfam" id="PF26055">
    <property type="entry name" value="Mtase_EDM2"/>
    <property type="match status" value="1"/>
</dbReference>
<name>A0A8X7Q0H4_BRACI</name>
<evidence type="ECO:0000256" key="1">
    <source>
        <dbReference type="SAM" id="MobiDB-lite"/>
    </source>
</evidence>
<dbReference type="InterPro" id="IPR013083">
    <property type="entry name" value="Znf_RING/FYVE/PHD"/>
</dbReference>
<feature type="domain" description="DM2" evidence="2">
    <location>
        <begin position="611"/>
        <end position="779"/>
    </location>
</feature>
<dbReference type="AlphaFoldDB" id="A0A8X7Q0H4"/>